<dbReference type="InterPro" id="IPR036390">
    <property type="entry name" value="WH_DNA-bd_sf"/>
</dbReference>
<reference evidence="6" key="1">
    <citation type="submission" date="2023-06" db="EMBL/GenBank/DDBJ databases">
        <title>Draft genome sequence of Nocardioides sp. SOB77.</title>
        <authorList>
            <person name="Zhang G."/>
        </authorList>
    </citation>
    <scope>NUCLEOTIDE SEQUENCE</scope>
    <source>
        <strain evidence="6">SOB77</strain>
    </source>
</reference>
<dbReference type="Pfam" id="PF03466">
    <property type="entry name" value="LysR_substrate"/>
    <property type="match status" value="1"/>
</dbReference>
<organism evidence="6 7">
    <name type="scientific">Nocardioides oceani</name>
    <dbReference type="NCBI Taxonomy" id="3058369"/>
    <lineage>
        <taxon>Bacteria</taxon>
        <taxon>Bacillati</taxon>
        <taxon>Actinomycetota</taxon>
        <taxon>Actinomycetes</taxon>
        <taxon>Propionibacteriales</taxon>
        <taxon>Nocardioidaceae</taxon>
        <taxon>Nocardioides</taxon>
    </lineage>
</organism>
<keyword evidence="7" id="KW-1185">Reference proteome</keyword>
<dbReference type="Pfam" id="PF00126">
    <property type="entry name" value="HTH_1"/>
    <property type="match status" value="1"/>
</dbReference>
<evidence type="ECO:0000313" key="6">
    <source>
        <dbReference type="EMBL" id="MDN4173455.1"/>
    </source>
</evidence>
<dbReference type="PRINTS" id="PR00039">
    <property type="entry name" value="HTHLYSR"/>
</dbReference>
<proteinExistence type="inferred from homology"/>
<dbReference type="SUPFAM" id="SSF46785">
    <property type="entry name" value="Winged helix' DNA-binding domain"/>
    <property type="match status" value="1"/>
</dbReference>
<dbReference type="Gene3D" id="1.10.10.10">
    <property type="entry name" value="Winged helix-like DNA-binding domain superfamily/Winged helix DNA-binding domain"/>
    <property type="match status" value="1"/>
</dbReference>
<sequence length="306" mass="31528">MAIDPRRLLLLRDVARAGSISAAARAVGWTQPAVSQHLARLERDAGGPLLLRGPAGVTPTEAGRALLRRADVVAAELHAAEEELAALHGLRGGRVRLVAFPSAAATLVPRALGALAAAHPDVEVGLEQAEPPEALAAVAAGDADLALVFGYDGPPAGLGALAWRPVLEEPVHLVLPPGPPGPAEAADLADLAELADEDWIGGCVRCRTHLVERCEAAGFTPTVRHSSDDYVVVQNLVARGLGVTVLPASALAAYRHPAVRVVPLAALGRRHVGVAHRPGADAVPAFAALVAEVMAAGREQPRPALR</sequence>
<dbReference type="EMBL" id="JAUHJQ010000003">
    <property type="protein sequence ID" value="MDN4173455.1"/>
    <property type="molecule type" value="Genomic_DNA"/>
</dbReference>
<name>A0ABT8FFZ1_9ACTN</name>
<feature type="domain" description="HTH lysR-type" evidence="5">
    <location>
        <begin position="3"/>
        <end position="60"/>
    </location>
</feature>
<evidence type="ECO:0000256" key="3">
    <source>
        <dbReference type="ARBA" id="ARBA00023125"/>
    </source>
</evidence>
<keyword evidence="2" id="KW-0805">Transcription regulation</keyword>
<dbReference type="RefSeq" id="WP_300952563.1">
    <property type="nucleotide sequence ID" value="NZ_JAUHJQ010000003.1"/>
</dbReference>
<evidence type="ECO:0000256" key="4">
    <source>
        <dbReference type="ARBA" id="ARBA00023163"/>
    </source>
</evidence>
<dbReference type="PANTHER" id="PTHR30346:SF29">
    <property type="entry name" value="LYSR SUBSTRATE-BINDING"/>
    <property type="match status" value="1"/>
</dbReference>
<dbReference type="PROSITE" id="PS50931">
    <property type="entry name" value="HTH_LYSR"/>
    <property type="match status" value="1"/>
</dbReference>
<dbReference type="InterPro" id="IPR005119">
    <property type="entry name" value="LysR_subst-bd"/>
</dbReference>
<dbReference type="Gene3D" id="3.40.190.10">
    <property type="entry name" value="Periplasmic binding protein-like II"/>
    <property type="match status" value="2"/>
</dbReference>
<evidence type="ECO:0000256" key="1">
    <source>
        <dbReference type="ARBA" id="ARBA00009437"/>
    </source>
</evidence>
<dbReference type="SUPFAM" id="SSF53850">
    <property type="entry name" value="Periplasmic binding protein-like II"/>
    <property type="match status" value="1"/>
</dbReference>
<comment type="similarity">
    <text evidence="1">Belongs to the LysR transcriptional regulatory family.</text>
</comment>
<gene>
    <name evidence="6" type="ORF">QWY28_10910</name>
</gene>
<protein>
    <submittedName>
        <fullName evidence="6">LysR family transcriptional regulator</fullName>
    </submittedName>
</protein>
<evidence type="ECO:0000313" key="7">
    <source>
        <dbReference type="Proteomes" id="UP001168620"/>
    </source>
</evidence>
<dbReference type="PANTHER" id="PTHR30346">
    <property type="entry name" value="TRANSCRIPTIONAL DUAL REGULATOR HCAR-RELATED"/>
    <property type="match status" value="1"/>
</dbReference>
<keyword evidence="4" id="KW-0804">Transcription</keyword>
<dbReference type="InterPro" id="IPR036388">
    <property type="entry name" value="WH-like_DNA-bd_sf"/>
</dbReference>
<keyword evidence="3" id="KW-0238">DNA-binding</keyword>
<evidence type="ECO:0000259" key="5">
    <source>
        <dbReference type="PROSITE" id="PS50931"/>
    </source>
</evidence>
<comment type="caution">
    <text evidence="6">The sequence shown here is derived from an EMBL/GenBank/DDBJ whole genome shotgun (WGS) entry which is preliminary data.</text>
</comment>
<dbReference type="InterPro" id="IPR000847">
    <property type="entry name" value="LysR_HTH_N"/>
</dbReference>
<evidence type="ECO:0000256" key="2">
    <source>
        <dbReference type="ARBA" id="ARBA00023015"/>
    </source>
</evidence>
<dbReference type="Proteomes" id="UP001168620">
    <property type="component" value="Unassembled WGS sequence"/>
</dbReference>
<accession>A0ABT8FFZ1</accession>